<dbReference type="PANTHER" id="PTHR45812:SF1">
    <property type="entry name" value="DNA POLYMERASE ZETA CATALYTIC SUBUNIT"/>
    <property type="match status" value="1"/>
</dbReference>
<keyword evidence="13" id="KW-0862">Zinc</keyword>
<dbReference type="FunFam" id="3.30.420.10:FF:000082">
    <property type="entry name" value="DNA polymerase"/>
    <property type="match status" value="1"/>
</dbReference>
<evidence type="ECO:0000256" key="4">
    <source>
        <dbReference type="ARBA" id="ARBA00012417"/>
    </source>
</evidence>
<keyword evidence="7" id="KW-0808">Transferase</keyword>
<dbReference type="InterPro" id="IPR012337">
    <property type="entry name" value="RNaseH-like_sf"/>
</dbReference>
<dbReference type="InterPro" id="IPR017964">
    <property type="entry name" value="DNA-dir_DNA_pol_B_CS"/>
</dbReference>
<dbReference type="InterPro" id="IPR056435">
    <property type="entry name" value="DPOD/Z_N"/>
</dbReference>
<dbReference type="EC" id="2.7.7.7" evidence="4"/>
<dbReference type="Pfam" id="PF24065">
    <property type="entry name" value="REV3_N"/>
    <property type="match status" value="1"/>
</dbReference>
<dbReference type="PRINTS" id="PR00106">
    <property type="entry name" value="DNAPOLB"/>
</dbReference>
<evidence type="ECO:0000256" key="12">
    <source>
        <dbReference type="ARBA" id="ARBA00022771"/>
    </source>
</evidence>
<dbReference type="GO" id="GO:0042276">
    <property type="term" value="P:error-prone translesion synthesis"/>
    <property type="evidence" value="ECO:0007669"/>
    <property type="project" value="TreeGrafter"/>
</dbReference>
<keyword evidence="9" id="KW-0235">DNA replication</keyword>
<feature type="domain" description="DNA-directed DNA polymerase family B multifunctional" evidence="23">
    <location>
        <begin position="1573"/>
        <end position="2021"/>
    </location>
</feature>
<keyword evidence="18" id="KW-0234">DNA repair</keyword>
<evidence type="ECO:0000256" key="16">
    <source>
        <dbReference type="ARBA" id="ARBA00023014"/>
    </source>
</evidence>
<dbReference type="InterPro" id="IPR006133">
    <property type="entry name" value="DNA-dir_DNA_pol_B_exonuc"/>
</dbReference>
<feature type="compositionally biased region" description="Low complexity" evidence="22">
    <location>
        <begin position="651"/>
        <end position="664"/>
    </location>
</feature>
<dbReference type="InterPro" id="IPR056447">
    <property type="entry name" value="REV3_N"/>
</dbReference>
<keyword evidence="12" id="KW-0863">Zinc-finger</keyword>
<keyword evidence="10" id="KW-0479">Metal-binding</keyword>
<dbReference type="CDD" id="cd05534">
    <property type="entry name" value="POLBc_zeta"/>
    <property type="match status" value="1"/>
</dbReference>
<dbReference type="GO" id="GO:0000166">
    <property type="term" value="F:nucleotide binding"/>
    <property type="evidence" value="ECO:0007669"/>
    <property type="project" value="InterPro"/>
</dbReference>
<evidence type="ECO:0000313" key="28">
    <source>
        <dbReference type="EMBL" id="KAF3454501.1"/>
    </source>
</evidence>
<evidence type="ECO:0000259" key="27">
    <source>
        <dbReference type="Pfam" id="PF24065"/>
    </source>
</evidence>
<evidence type="ECO:0000256" key="20">
    <source>
        <dbReference type="ARBA" id="ARBA00049244"/>
    </source>
</evidence>
<dbReference type="InterPro" id="IPR030559">
    <property type="entry name" value="PolZ_Rev3"/>
</dbReference>
<feature type="domain" description="C4-type zinc-finger of DNA polymerase delta" evidence="25">
    <location>
        <begin position="2067"/>
        <end position="2140"/>
    </location>
</feature>
<dbReference type="GO" id="GO:0003677">
    <property type="term" value="F:DNA binding"/>
    <property type="evidence" value="ECO:0007669"/>
    <property type="project" value="UniProtKB-KW"/>
</dbReference>
<evidence type="ECO:0000256" key="14">
    <source>
        <dbReference type="ARBA" id="ARBA00022932"/>
    </source>
</evidence>
<dbReference type="SMART" id="SM00486">
    <property type="entry name" value="POLBc"/>
    <property type="match status" value="1"/>
</dbReference>
<evidence type="ECO:0000256" key="3">
    <source>
        <dbReference type="ARBA" id="ARBA00005755"/>
    </source>
</evidence>
<dbReference type="Pfam" id="PF03104">
    <property type="entry name" value="DNA_pol_B_exo1"/>
    <property type="match status" value="1"/>
</dbReference>
<dbReference type="InterPro" id="IPR043502">
    <property type="entry name" value="DNA/RNA_pol_sf"/>
</dbReference>
<dbReference type="InterPro" id="IPR023211">
    <property type="entry name" value="DNA_pol_palm_dom_sf"/>
</dbReference>
<comment type="subunit">
    <text evidence="21">Forms DNA polymerase zeta with REV7.</text>
</comment>
<dbReference type="GO" id="GO:0006260">
    <property type="term" value="P:DNA replication"/>
    <property type="evidence" value="ECO:0007669"/>
    <property type="project" value="UniProtKB-KW"/>
</dbReference>
<dbReference type="Gene3D" id="3.90.1600.10">
    <property type="entry name" value="Palm domain of DNA polymerase"/>
    <property type="match status" value="1"/>
</dbReference>
<evidence type="ECO:0000259" key="25">
    <source>
        <dbReference type="Pfam" id="PF14260"/>
    </source>
</evidence>
<dbReference type="Gene3D" id="1.10.132.60">
    <property type="entry name" value="DNA polymerase family B, C-terminal domain"/>
    <property type="match status" value="1"/>
</dbReference>
<dbReference type="Pfam" id="PF14260">
    <property type="entry name" value="zf-C4pol"/>
    <property type="match status" value="1"/>
</dbReference>
<dbReference type="FunFam" id="1.10.287.690:FF:000002">
    <property type="entry name" value="DNA polymerase zeta"/>
    <property type="match status" value="1"/>
</dbReference>
<dbReference type="CDD" id="cd05778">
    <property type="entry name" value="DNA_polB_zeta_exo"/>
    <property type="match status" value="1"/>
</dbReference>
<feature type="region of interest" description="Disordered" evidence="22">
    <location>
        <begin position="648"/>
        <end position="716"/>
    </location>
</feature>
<dbReference type="Gene3D" id="1.10.287.690">
    <property type="entry name" value="Helix hairpin bin"/>
    <property type="match status" value="1"/>
</dbReference>
<evidence type="ECO:0000259" key="23">
    <source>
        <dbReference type="Pfam" id="PF00136"/>
    </source>
</evidence>
<organism evidence="28 29">
    <name type="scientific">Rhamnella rubrinervis</name>
    <dbReference type="NCBI Taxonomy" id="2594499"/>
    <lineage>
        <taxon>Eukaryota</taxon>
        <taxon>Viridiplantae</taxon>
        <taxon>Streptophyta</taxon>
        <taxon>Embryophyta</taxon>
        <taxon>Tracheophyta</taxon>
        <taxon>Spermatophyta</taxon>
        <taxon>Magnoliopsida</taxon>
        <taxon>eudicotyledons</taxon>
        <taxon>Gunneridae</taxon>
        <taxon>Pentapetalae</taxon>
        <taxon>rosids</taxon>
        <taxon>fabids</taxon>
        <taxon>Rosales</taxon>
        <taxon>Rhamnaceae</taxon>
        <taxon>rhamnoid group</taxon>
        <taxon>Rhamneae</taxon>
        <taxon>Rhamnella</taxon>
    </lineage>
</organism>
<comment type="similarity">
    <text evidence="3">Belongs to the DNA polymerase type-B family.</text>
</comment>
<feature type="compositionally biased region" description="Basic and acidic residues" evidence="22">
    <location>
        <begin position="693"/>
        <end position="709"/>
    </location>
</feature>
<evidence type="ECO:0000256" key="6">
    <source>
        <dbReference type="ARBA" id="ARBA00022485"/>
    </source>
</evidence>
<evidence type="ECO:0000256" key="21">
    <source>
        <dbReference type="ARBA" id="ARBA00066055"/>
    </source>
</evidence>
<dbReference type="Proteomes" id="UP000796880">
    <property type="component" value="Unassembled WGS sequence"/>
</dbReference>
<protein>
    <recommendedName>
        <fullName evidence="5">DNA polymerase zeta catalytic subunit</fullName>
        <ecNumber evidence="4">2.7.7.7</ecNumber>
    </recommendedName>
</protein>
<accession>A0A8K0HKH6</accession>
<evidence type="ECO:0000256" key="19">
    <source>
        <dbReference type="ARBA" id="ARBA00023242"/>
    </source>
</evidence>
<dbReference type="EMBL" id="VOIH02000002">
    <property type="protein sequence ID" value="KAF3454501.1"/>
    <property type="molecule type" value="Genomic_DNA"/>
</dbReference>
<sequence length="2172" mass="241960">MTGHLPEPKGHGRDPMCYTVNYVMLVGSGSGDGLSPINELEVLVAQPKELIQYPNPITVAYITQRNRVTSKKLLKEKNWVLTWNAKSANAAAEAAAKFTFSSENCLLFSICSKIEKIPMEDSNVFSMRIVCIDHYMAPPITGLDISYSSFHGGKVNEVPVIRVYGSTPAGQKTCLHVHKVLPYLYVPCADIPLQPHQEGDTYAHDIALAMEKALKIKSSLKRQHVHGCSLVRARKFYGYHSSEELFVKMYFYYPHDVSRAANLLLGGAVLDKCLQPHESHIPFILQFLIDYNLYGMGHIHLSKMKFRHPVPDAFTQRKSFYNGHPRKDVDLLKCTPANFQADLSSCSSVALPVWISSTIPADWMWHYPSEYDVSSNSDVNCIKRKSVCQLEGDAIVDEILNQQFKMYTSLSQTHSDVKMVQSLVPIWEEEYERSGMHEMAIISDPSKPLPGDVLKTFSLEFKNKLFELQSEAENSMHLTPSQKDLKCVQIVESSADERNFLGLGRDSLKYLDGKHSDCSKEREVIHSLSLDSPCTSKSAEDGSVPRKEVDAGAKISLDASQMIETLDKKDADRGTLDLLRWLAFSEAADDINSDDELLRETTLHPLLPATTIEKVFEKANLDYESESQKECQDILDSVDDLINFESLQEKSYPSNHSHSTNPSSDKMIPQVDGTGDDLLLTPCAGSAGNSSERGLKSKLDRTSEHHSSEDPGTSFNHKCKRKKLLWGSLPFSAQKLMNDREPVNFCSDTNELHGISSFSEREAGKHEDASMKDAKSDVCDLKDTTTLIGCSVRDLMRRKRFYRVEPVECGSQGVRNVNLDREQKDVNICPRRLDFQTSHIDRRQHEYLNDSLSLTDQQSVLNEVFDVKTIDAGYPLYDIAFLSNSDNSLDASAFGARNFNSHISNNDDGLGEITQSRNSSVAGPSHGHARSRISKAKNLGSAGSIGFYETYSSEELDVTILKSDADNNLSTRERLQQIDAAASSCLKSVVECEVSGEDGVVKNNLQGQPSRECIQEMYFEKPVDSDMNSRTDMIILNDGQNQGEEHSMVFDTDKEDKDLITMTFYKEPPVADWIDGTSEKFSCCPISSCLPYFSDKEYHDGTSGGTSCDFLPFFVRSFQEETEIQNKCMRASDSSSHQEAVIGVPTHCQNDGSYSYLLTPVISPPSAENVKRWLSSGEKGTSAEDNIALSEPSYQKGSSSSLIGLRSSLLDDGEKSSPESDSVVHVRPIMEQGSQDNCEKVGAVINPFCNEVTTVVQGEGDDAKIKACSDCTPEISQISGPDGRSKPTPLSQIGFRDPASVGDGQQLTLLSIEVQADSRGDLQPDPRFDAINIIALAIQNDSDSAIEVYVLLHSKSEICQRSADGVSGCNVLSFYEEKFLLDQFKKIVFTVDPDILMGWDIQGGSLGFLAERASHLGIGLLNNISRTPSETKMPAGDSDLPEKGILDNIVPESVITDSVVLENAIIEDEWGRTHASGVHVGGRIVLNVWRLMRGEVKLNMYTVEAVAHAVLRRKIPYIHYKVLTRWFSSGPGQARYRCIEYIKDRATLNLEIMNQLDMINRTSELARVFGIDFFSVLSRGSQYRVESMYLRLAHTQNYLAVSPGHQQVASQPAMECLPLVMEPESGFYADPVVVLDFQSLYPSMIIAYNLCYSTCLGKVAPSKANTLGVSSYSPDPHVLLDLKDQILLTPNGVVYVPTKVRKGVLPRLLEEILSTRMMVKQAMKKLPPSQQVLHKIFNARQLALKLIANVTYGYTAAGFSGRMPCAELADSIVQCGRCTLEKAISYVNAQERWKARVIYGDTDSMFVLLKGRNVEDAFRIGHEIASEITAMNPNPVVLKMEKVYHPCFLLTKKRYVGYSYENPKQSEPVFDAKGIETVRRDTCAAVAKTLEQSLRLFFEHQDISEVKQYLQRQWNRIISGRVSLQDFVFAKEVRLGTYSTRVSSALPPAAIVATKAMRNDPRAEPRYGERVPYVVIHGEPGARLVDMVVDPLDLLAFGSPYRLNDLYYINKQIIPALQRVFGLVGADLGKWFLEMPRPAREAFAKRPFYATNWRRTRIDYYYLSKHCILCGELVQASANLCNECSQNSSAAAIAIVGRTSKLERDMQHLAAICRHCGGGDWVVESGVKCTSLACSVFYERCKVQKELRGLASVASQTVSVEYLHVEYAVTNT</sequence>
<keyword evidence="11" id="KW-0227">DNA damage</keyword>
<dbReference type="InterPro" id="IPR006172">
    <property type="entry name" value="DNA-dir_DNA_pol_B"/>
</dbReference>
<evidence type="ECO:0000256" key="18">
    <source>
        <dbReference type="ARBA" id="ARBA00023204"/>
    </source>
</evidence>
<evidence type="ECO:0000256" key="5">
    <source>
        <dbReference type="ARBA" id="ARBA00021589"/>
    </source>
</evidence>
<dbReference type="GO" id="GO:0000724">
    <property type="term" value="P:double-strand break repair via homologous recombination"/>
    <property type="evidence" value="ECO:0007669"/>
    <property type="project" value="TreeGrafter"/>
</dbReference>
<evidence type="ECO:0000256" key="9">
    <source>
        <dbReference type="ARBA" id="ARBA00022705"/>
    </source>
</evidence>
<feature type="region of interest" description="Disordered" evidence="22">
    <location>
        <begin position="1173"/>
        <end position="1200"/>
    </location>
</feature>
<keyword evidence="8" id="KW-0548">Nucleotidyltransferase</keyword>
<keyword evidence="17" id="KW-0238">DNA-binding</keyword>
<dbReference type="PROSITE" id="PS00116">
    <property type="entry name" value="DNA_POLYMERASE_B"/>
    <property type="match status" value="1"/>
</dbReference>
<dbReference type="OrthoDB" id="2414538at2759"/>
<dbReference type="InterPro" id="IPR025687">
    <property type="entry name" value="Znf-C4pol"/>
</dbReference>
<comment type="subcellular location">
    <subcellularLocation>
        <location evidence="2">Nucleus</location>
    </subcellularLocation>
</comment>
<dbReference type="GO" id="GO:0005634">
    <property type="term" value="C:nucleus"/>
    <property type="evidence" value="ECO:0007669"/>
    <property type="project" value="UniProtKB-SubCell"/>
</dbReference>
<evidence type="ECO:0000256" key="8">
    <source>
        <dbReference type="ARBA" id="ARBA00022695"/>
    </source>
</evidence>
<keyword evidence="6" id="KW-0004">4Fe-4S</keyword>
<dbReference type="Gene3D" id="3.30.342.10">
    <property type="entry name" value="DNA Polymerase, chain B, domain 1"/>
    <property type="match status" value="1"/>
</dbReference>
<dbReference type="InterPro" id="IPR042087">
    <property type="entry name" value="DNA_pol_B_thumb"/>
</dbReference>
<evidence type="ECO:0000313" key="29">
    <source>
        <dbReference type="Proteomes" id="UP000796880"/>
    </source>
</evidence>
<evidence type="ECO:0000256" key="17">
    <source>
        <dbReference type="ARBA" id="ARBA00023125"/>
    </source>
</evidence>
<evidence type="ECO:0000256" key="10">
    <source>
        <dbReference type="ARBA" id="ARBA00022723"/>
    </source>
</evidence>
<evidence type="ECO:0000256" key="7">
    <source>
        <dbReference type="ARBA" id="ARBA00022679"/>
    </source>
</evidence>
<evidence type="ECO:0000256" key="1">
    <source>
        <dbReference type="ARBA" id="ARBA00001966"/>
    </source>
</evidence>
<dbReference type="GO" id="GO:0008270">
    <property type="term" value="F:zinc ion binding"/>
    <property type="evidence" value="ECO:0007669"/>
    <property type="project" value="UniProtKB-KW"/>
</dbReference>
<feature type="domain" description="DNA-directed DNA polymerase family B exonuclease" evidence="24">
    <location>
        <begin position="1303"/>
        <end position="1428"/>
    </location>
</feature>
<comment type="caution">
    <text evidence="28">The sequence shown here is derived from an EMBL/GenBank/DDBJ whole genome shotgun (WGS) entry which is preliminary data.</text>
</comment>
<dbReference type="SUPFAM" id="SSF56672">
    <property type="entry name" value="DNA/RNA polymerases"/>
    <property type="match status" value="1"/>
</dbReference>
<name>A0A8K0HKH6_9ROSA</name>
<dbReference type="SUPFAM" id="SSF53098">
    <property type="entry name" value="Ribonuclease H-like"/>
    <property type="match status" value="1"/>
</dbReference>
<keyword evidence="19" id="KW-0539">Nucleus</keyword>
<reference evidence="28" key="1">
    <citation type="submission" date="2020-03" db="EMBL/GenBank/DDBJ databases">
        <title>A high-quality chromosome-level genome assembly of a woody plant with both climbing and erect habits, Rhamnella rubrinervis.</title>
        <authorList>
            <person name="Lu Z."/>
            <person name="Yang Y."/>
            <person name="Zhu X."/>
            <person name="Sun Y."/>
        </authorList>
    </citation>
    <scope>NUCLEOTIDE SEQUENCE</scope>
    <source>
        <strain evidence="28">BYM</strain>
        <tissue evidence="28">Leaf</tissue>
    </source>
</reference>
<feature type="domain" description="DNA polymerase delta/zeta catalytic subunit N-terminal" evidence="26">
    <location>
        <begin position="179"/>
        <end position="257"/>
    </location>
</feature>
<evidence type="ECO:0000259" key="24">
    <source>
        <dbReference type="Pfam" id="PF03104"/>
    </source>
</evidence>
<keyword evidence="15" id="KW-0408">Iron</keyword>
<keyword evidence="16" id="KW-0411">Iron-sulfur</keyword>
<keyword evidence="14" id="KW-0239">DNA-directed DNA polymerase</keyword>
<dbReference type="GO" id="GO:0016035">
    <property type="term" value="C:zeta DNA polymerase complex"/>
    <property type="evidence" value="ECO:0007669"/>
    <property type="project" value="InterPro"/>
</dbReference>
<dbReference type="Gene3D" id="3.30.420.10">
    <property type="entry name" value="Ribonuclease H-like superfamily/Ribonuclease H"/>
    <property type="match status" value="1"/>
</dbReference>
<dbReference type="InterPro" id="IPR036397">
    <property type="entry name" value="RNaseH_sf"/>
</dbReference>
<dbReference type="Pfam" id="PF24055">
    <property type="entry name" value="POL3_N"/>
    <property type="match status" value="1"/>
</dbReference>
<dbReference type="Pfam" id="PF00136">
    <property type="entry name" value="DNA_pol_B"/>
    <property type="match status" value="1"/>
</dbReference>
<evidence type="ECO:0000256" key="15">
    <source>
        <dbReference type="ARBA" id="ARBA00023004"/>
    </source>
</evidence>
<comment type="cofactor">
    <cofactor evidence="1">
        <name>[4Fe-4S] cluster</name>
        <dbReference type="ChEBI" id="CHEBI:49883"/>
    </cofactor>
</comment>
<dbReference type="PANTHER" id="PTHR45812">
    <property type="entry name" value="DNA POLYMERASE ZETA CATALYTIC SUBUNIT"/>
    <property type="match status" value="1"/>
</dbReference>
<keyword evidence="29" id="KW-1185">Reference proteome</keyword>
<evidence type="ECO:0000256" key="13">
    <source>
        <dbReference type="ARBA" id="ARBA00022833"/>
    </source>
</evidence>
<dbReference type="GO" id="GO:0003887">
    <property type="term" value="F:DNA-directed DNA polymerase activity"/>
    <property type="evidence" value="ECO:0007669"/>
    <property type="project" value="UniProtKB-KW"/>
</dbReference>
<dbReference type="FunFam" id="1.10.132.60:FF:000007">
    <property type="entry name" value="DNA polymerase"/>
    <property type="match status" value="1"/>
</dbReference>
<gene>
    <name evidence="28" type="ORF">FNV43_RR04949</name>
</gene>
<dbReference type="GO" id="GO:0051539">
    <property type="term" value="F:4 iron, 4 sulfur cluster binding"/>
    <property type="evidence" value="ECO:0007669"/>
    <property type="project" value="UniProtKB-KW"/>
</dbReference>
<evidence type="ECO:0000256" key="2">
    <source>
        <dbReference type="ARBA" id="ARBA00004123"/>
    </source>
</evidence>
<evidence type="ECO:0000256" key="22">
    <source>
        <dbReference type="SAM" id="MobiDB-lite"/>
    </source>
</evidence>
<feature type="domain" description="DNA polymerase zeta catalytic subunit N-terminal" evidence="27">
    <location>
        <begin position="125"/>
        <end position="178"/>
    </location>
</feature>
<proteinExistence type="inferred from homology"/>
<comment type="catalytic activity">
    <reaction evidence="20">
        <text>DNA(n) + a 2'-deoxyribonucleoside 5'-triphosphate = DNA(n+1) + diphosphate</text>
        <dbReference type="Rhea" id="RHEA:22508"/>
        <dbReference type="Rhea" id="RHEA-COMP:17339"/>
        <dbReference type="Rhea" id="RHEA-COMP:17340"/>
        <dbReference type="ChEBI" id="CHEBI:33019"/>
        <dbReference type="ChEBI" id="CHEBI:61560"/>
        <dbReference type="ChEBI" id="CHEBI:173112"/>
        <dbReference type="EC" id="2.7.7.7"/>
    </reaction>
</comment>
<dbReference type="FunFam" id="3.30.342.10:FF:000014">
    <property type="entry name" value="DNA polymerase"/>
    <property type="match status" value="1"/>
</dbReference>
<evidence type="ECO:0000256" key="11">
    <source>
        <dbReference type="ARBA" id="ARBA00022763"/>
    </source>
</evidence>
<dbReference type="InterPro" id="IPR006134">
    <property type="entry name" value="DNA-dir_DNA_pol_B_multi_dom"/>
</dbReference>
<evidence type="ECO:0000259" key="26">
    <source>
        <dbReference type="Pfam" id="PF24055"/>
    </source>
</evidence>